<dbReference type="InterPro" id="IPR052176">
    <property type="entry name" value="Glycosyl_Hydrlase_43_Enz"/>
</dbReference>
<comment type="similarity">
    <text evidence="1 6">Belongs to the glycosyl hydrolase 43 family.</text>
</comment>
<evidence type="ECO:0000256" key="3">
    <source>
        <dbReference type="ARBA" id="ARBA00022801"/>
    </source>
</evidence>
<dbReference type="SUPFAM" id="SSF75005">
    <property type="entry name" value="Arabinanase/levansucrase/invertase"/>
    <property type="match status" value="1"/>
</dbReference>
<dbReference type="PANTHER" id="PTHR43772">
    <property type="entry name" value="ENDO-1,4-BETA-XYLANASE"/>
    <property type="match status" value="1"/>
</dbReference>
<protein>
    <recommendedName>
        <fullName evidence="9">Glycosyl hydrolase family 43</fullName>
    </recommendedName>
</protein>
<organism evidence="7 8">
    <name type="scientific">Caulobacter rhizosphaerae</name>
    <dbReference type="NCBI Taxonomy" id="2010972"/>
    <lineage>
        <taxon>Bacteria</taxon>
        <taxon>Pseudomonadati</taxon>
        <taxon>Pseudomonadota</taxon>
        <taxon>Alphaproteobacteria</taxon>
        <taxon>Caulobacterales</taxon>
        <taxon>Caulobacteraceae</taxon>
        <taxon>Caulobacter</taxon>
    </lineage>
</organism>
<evidence type="ECO:0000313" key="7">
    <source>
        <dbReference type="EMBL" id="MDR6532455.1"/>
    </source>
</evidence>
<evidence type="ECO:0000313" key="8">
    <source>
        <dbReference type="Proteomes" id="UP001262754"/>
    </source>
</evidence>
<comment type="caution">
    <text evidence="7">The sequence shown here is derived from an EMBL/GenBank/DDBJ whole genome shotgun (WGS) entry which is preliminary data.</text>
</comment>
<evidence type="ECO:0000256" key="6">
    <source>
        <dbReference type="RuleBase" id="RU361187"/>
    </source>
</evidence>
<dbReference type="RefSeq" id="WP_310032978.1">
    <property type="nucleotide sequence ID" value="NZ_JAVDRL010000009.1"/>
</dbReference>
<evidence type="ECO:0008006" key="9">
    <source>
        <dbReference type="Google" id="ProtNLM"/>
    </source>
</evidence>
<evidence type="ECO:0000256" key="2">
    <source>
        <dbReference type="ARBA" id="ARBA00022651"/>
    </source>
</evidence>
<keyword evidence="4" id="KW-0119">Carbohydrate metabolism</keyword>
<dbReference type="PANTHER" id="PTHR43772:SF2">
    <property type="entry name" value="PUTATIVE (AFU_ORTHOLOGUE AFUA_2G04480)-RELATED"/>
    <property type="match status" value="1"/>
</dbReference>
<dbReference type="InterPro" id="IPR006710">
    <property type="entry name" value="Glyco_hydro_43"/>
</dbReference>
<name>A0ABU1N2Y6_9CAUL</name>
<dbReference type="CDD" id="cd18618">
    <property type="entry name" value="GH43_Xsa43E-like"/>
    <property type="match status" value="1"/>
</dbReference>
<dbReference type="EMBL" id="JAVDRL010000009">
    <property type="protein sequence ID" value="MDR6532455.1"/>
    <property type="molecule type" value="Genomic_DNA"/>
</dbReference>
<evidence type="ECO:0000256" key="5">
    <source>
        <dbReference type="ARBA" id="ARBA00023295"/>
    </source>
</evidence>
<dbReference type="Proteomes" id="UP001262754">
    <property type="component" value="Unassembled WGS sequence"/>
</dbReference>
<dbReference type="InterPro" id="IPR023296">
    <property type="entry name" value="Glyco_hydro_beta-prop_sf"/>
</dbReference>
<keyword evidence="8" id="KW-1185">Reference proteome</keyword>
<keyword evidence="5 6" id="KW-0326">Glycosidase</keyword>
<reference evidence="7 8" key="1">
    <citation type="submission" date="2023-07" db="EMBL/GenBank/DDBJ databases">
        <title>Sorghum-associated microbial communities from plants grown in Nebraska, USA.</title>
        <authorList>
            <person name="Schachtman D."/>
        </authorList>
    </citation>
    <scope>NUCLEOTIDE SEQUENCE [LARGE SCALE GENOMIC DNA]</scope>
    <source>
        <strain evidence="7 8">DS2154</strain>
    </source>
</reference>
<proteinExistence type="inferred from homology"/>
<keyword evidence="2" id="KW-0624">Polysaccharide degradation</keyword>
<keyword evidence="2" id="KW-0858">Xylan degradation</keyword>
<gene>
    <name evidence="7" type="ORF">J2800_003213</name>
</gene>
<evidence type="ECO:0000256" key="4">
    <source>
        <dbReference type="ARBA" id="ARBA00023277"/>
    </source>
</evidence>
<accession>A0ABU1N2Y6</accession>
<keyword evidence="3 6" id="KW-0378">Hydrolase</keyword>
<dbReference type="Pfam" id="PF04616">
    <property type="entry name" value="Glyco_hydro_43"/>
    <property type="match status" value="1"/>
</dbReference>
<dbReference type="Gene3D" id="2.115.10.20">
    <property type="entry name" value="Glycosyl hydrolase domain, family 43"/>
    <property type="match status" value="1"/>
</dbReference>
<sequence length="546" mass="58396">MRHESKSRGIVISTPARLLSWLARSVLLPCIALPGGLLAAEPAPGSNPLLRDVFTADPAPLVVGDTAYLYVGHDEAKGDEFFRMNDWRVYSSRDLKHWTSHGAIMKPTDFRWAVGEAWAAQTVQRNGRFYFYATVTHDNSHPGRAIGVAVADNPLGPFKDARGSALITDASTPGPYGWDDIDPTVLVDDDGTAWLAWGNPVLHMARLKPNMTELDGPIETIALPNYTEGPWLSKRKGLYYLTYAAMAHQGEWEHLAYATAPNPRGPWTYGGLITGPAKNSFTIHPGLLDFKGRSYLIYHNGALTLADGQTGATQRRSVTIEYLHYGADGRILPITQTGAGISVPPPPAAPAPTIDYGRSDPAVRVRQFAQGYPTAWPGAPALASVADPFNQAPEPVGFNRDGGLNHIAQTFVPAADITLARISLYAGDGLGTGDGRSLRLSLRDLGDVEGVDGGTELLGAPGGLAVAYQPQGAGLLSFELAAAKPVLLKAGRRYVLELSGERKALTIYPRASRSDVYAAGAAFGDGQPLKDKSGASIDFAFALYGR</sequence>
<evidence type="ECO:0000256" key="1">
    <source>
        <dbReference type="ARBA" id="ARBA00009865"/>
    </source>
</evidence>